<evidence type="ECO:0000313" key="2">
    <source>
        <dbReference type="Proteomes" id="UP000813461"/>
    </source>
</evidence>
<dbReference type="AlphaFoldDB" id="A0A8K0R4Q3"/>
<dbReference type="PANTHER" id="PTHR42085:SF1">
    <property type="entry name" value="F-BOX DOMAIN-CONTAINING PROTEIN"/>
    <property type="match status" value="1"/>
</dbReference>
<gene>
    <name evidence="1" type="ORF">FB567DRAFT_628844</name>
</gene>
<sequence>MESPDAWIPSELTKAPLSLITERNNRESPLLRLPGEIRNVIYRFVLEEKTESIFSRMLHFFLRQSNPDLDLSFACRCIHDEFRMLPFTLMIWKASLPEDFYTLKRMRLQPFQRRAIKHLEVKVFQDTLAQDIDRLERQGLRLSDILPGVTIVSVIVLAERFRLPGYPLFYLHMRQTATSDQNLKRLTTWILGETDKKIRFNFIG</sequence>
<dbReference type="EMBL" id="JAGMVJ010000010">
    <property type="protein sequence ID" value="KAH7086753.1"/>
    <property type="molecule type" value="Genomic_DNA"/>
</dbReference>
<proteinExistence type="predicted"/>
<reference evidence="1" key="1">
    <citation type="journal article" date="2021" name="Nat. Commun.">
        <title>Genetic determinants of endophytism in the Arabidopsis root mycobiome.</title>
        <authorList>
            <person name="Mesny F."/>
            <person name="Miyauchi S."/>
            <person name="Thiergart T."/>
            <person name="Pickel B."/>
            <person name="Atanasova L."/>
            <person name="Karlsson M."/>
            <person name="Huettel B."/>
            <person name="Barry K.W."/>
            <person name="Haridas S."/>
            <person name="Chen C."/>
            <person name="Bauer D."/>
            <person name="Andreopoulos W."/>
            <person name="Pangilinan J."/>
            <person name="LaButti K."/>
            <person name="Riley R."/>
            <person name="Lipzen A."/>
            <person name="Clum A."/>
            <person name="Drula E."/>
            <person name="Henrissat B."/>
            <person name="Kohler A."/>
            <person name="Grigoriev I.V."/>
            <person name="Martin F.M."/>
            <person name="Hacquard S."/>
        </authorList>
    </citation>
    <scope>NUCLEOTIDE SEQUENCE</scope>
    <source>
        <strain evidence="1">MPI-SDFR-AT-0120</strain>
    </source>
</reference>
<dbReference type="PANTHER" id="PTHR42085">
    <property type="entry name" value="F-BOX DOMAIN-CONTAINING PROTEIN"/>
    <property type="match status" value="1"/>
</dbReference>
<evidence type="ECO:0000313" key="1">
    <source>
        <dbReference type="EMBL" id="KAH7086753.1"/>
    </source>
</evidence>
<dbReference type="Proteomes" id="UP000813461">
    <property type="component" value="Unassembled WGS sequence"/>
</dbReference>
<protein>
    <submittedName>
        <fullName evidence="1">Uncharacterized protein</fullName>
    </submittedName>
</protein>
<accession>A0A8K0R4Q3</accession>
<keyword evidence="2" id="KW-1185">Reference proteome</keyword>
<organism evidence="1 2">
    <name type="scientific">Paraphoma chrysanthemicola</name>
    <dbReference type="NCBI Taxonomy" id="798071"/>
    <lineage>
        <taxon>Eukaryota</taxon>
        <taxon>Fungi</taxon>
        <taxon>Dikarya</taxon>
        <taxon>Ascomycota</taxon>
        <taxon>Pezizomycotina</taxon>
        <taxon>Dothideomycetes</taxon>
        <taxon>Pleosporomycetidae</taxon>
        <taxon>Pleosporales</taxon>
        <taxon>Pleosporineae</taxon>
        <taxon>Phaeosphaeriaceae</taxon>
        <taxon>Paraphoma</taxon>
    </lineage>
</organism>
<dbReference type="OrthoDB" id="3800114at2759"/>
<name>A0A8K0R4Q3_9PLEO</name>
<dbReference type="InterPro" id="IPR038883">
    <property type="entry name" value="AN11006-like"/>
</dbReference>
<comment type="caution">
    <text evidence="1">The sequence shown here is derived from an EMBL/GenBank/DDBJ whole genome shotgun (WGS) entry which is preliminary data.</text>
</comment>